<dbReference type="CDD" id="cd02966">
    <property type="entry name" value="TlpA_like_family"/>
    <property type="match status" value="1"/>
</dbReference>
<sequence length="308" mass="34826">MKIKKIVSFALLSMMVFFMVACNKDNSNNNEANVQTKEETRLDKDQEKNMQEKKKELDAKMEEQNKIFEKDKELWDKLFLKADKSKVGENKDMPYEDFLTQLLEENKSDFTDQEVKTLEEGISKIKVLAKDIQRLNNEYQSLQSKKMPDRNAETFPSFTGKDFDGNDVDSTLIENSKFTVMNFWFNGCAPCVGEIGDLNKLNDKLKEKGGQVIGVNTEALDGNKTAIEEAKKILETKGGKYKNIYFDSSSEAGKYALTVTGFPTTIVLDPYGKIMGNPILGPITANDNEKLLMEQINKVLDADSSTPI</sequence>
<keyword evidence="6" id="KW-0175">Coiled coil</keyword>
<evidence type="ECO:0000256" key="2">
    <source>
        <dbReference type="ARBA" id="ARBA00022748"/>
    </source>
</evidence>
<dbReference type="InterPro" id="IPR036249">
    <property type="entry name" value="Thioredoxin-like_sf"/>
</dbReference>
<evidence type="ECO:0000256" key="5">
    <source>
        <dbReference type="ARBA" id="ARBA00023284"/>
    </source>
</evidence>
<accession>A0A379C3W5</accession>
<gene>
    <name evidence="10" type="ORF">NCTC13149_00605</name>
</gene>
<dbReference type="PROSITE" id="PS51352">
    <property type="entry name" value="THIOREDOXIN_2"/>
    <property type="match status" value="1"/>
</dbReference>
<dbReference type="STRING" id="1122949.GCA_000378725_00441"/>
<keyword evidence="5" id="KW-0676">Redox-active center</keyword>
<dbReference type="Pfam" id="PF00578">
    <property type="entry name" value="AhpC-TSA"/>
    <property type="match status" value="1"/>
</dbReference>
<evidence type="ECO:0000256" key="1">
    <source>
        <dbReference type="ARBA" id="ARBA00004196"/>
    </source>
</evidence>
<evidence type="ECO:0000313" key="10">
    <source>
        <dbReference type="EMBL" id="SUB56801.1"/>
    </source>
</evidence>
<proteinExistence type="predicted"/>
<protein>
    <submittedName>
        <fullName evidence="10">Thiol-disulfide oxidoreductase</fullName>
    </submittedName>
</protein>
<reference evidence="10 11" key="1">
    <citation type="submission" date="2018-06" db="EMBL/GenBank/DDBJ databases">
        <authorList>
            <consortium name="Pathogen Informatics"/>
            <person name="Doyle S."/>
        </authorList>
    </citation>
    <scope>NUCLEOTIDE SEQUENCE [LARGE SCALE GENOMIC DNA]</scope>
    <source>
        <strain evidence="10 11">NCTC13149</strain>
    </source>
</reference>
<name>A0A379C3W5_9FIRM</name>
<dbReference type="GO" id="GO:0016209">
    <property type="term" value="F:antioxidant activity"/>
    <property type="evidence" value="ECO:0007669"/>
    <property type="project" value="InterPro"/>
</dbReference>
<keyword evidence="2" id="KW-0201">Cytochrome c-type biogenesis</keyword>
<evidence type="ECO:0000256" key="7">
    <source>
        <dbReference type="SAM" id="MobiDB-lite"/>
    </source>
</evidence>
<feature type="coiled-coil region" evidence="6">
    <location>
        <begin position="118"/>
        <end position="145"/>
    </location>
</feature>
<feature type="domain" description="Thioredoxin" evidence="9">
    <location>
        <begin position="149"/>
        <end position="297"/>
    </location>
</feature>
<dbReference type="InterPro" id="IPR013766">
    <property type="entry name" value="Thioredoxin_domain"/>
</dbReference>
<comment type="subcellular location">
    <subcellularLocation>
        <location evidence="1">Cell envelope</location>
    </subcellularLocation>
</comment>
<dbReference type="PROSITE" id="PS51257">
    <property type="entry name" value="PROKAR_LIPOPROTEIN"/>
    <property type="match status" value="1"/>
</dbReference>
<feature type="chain" id="PRO_5039115666" evidence="8">
    <location>
        <begin position="22"/>
        <end position="308"/>
    </location>
</feature>
<dbReference type="PANTHER" id="PTHR42852">
    <property type="entry name" value="THIOL:DISULFIDE INTERCHANGE PROTEIN DSBE"/>
    <property type="match status" value="1"/>
</dbReference>
<dbReference type="InterPro" id="IPR050553">
    <property type="entry name" value="Thioredoxin_ResA/DsbE_sf"/>
</dbReference>
<dbReference type="RefSeq" id="WP_019034390.1">
    <property type="nucleotide sequence ID" value="NZ_UGSZ01000001.1"/>
</dbReference>
<feature type="signal peptide" evidence="8">
    <location>
        <begin position="1"/>
        <end position="21"/>
    </location>
</feature>
<dbReference type="AlphaFoldDB" id="A0A379C3W5"/>
<feature type="region of interest" description="Disordered" evidence="7">
    <location>
        <begin position="28"/>
        <end position="53"/>
    </location>
</feature>
<keyword evidence="3" id="KW-0735">Signal-anchor</keyword>
<feature type="compositionally biased region" description="Basic and acidic residues" evidence="7">
    <location>
        <begin position="36"/>
        <end position="53"/>
    </location>
</feature>
<dbReference type="GO" id="GO:0016491">
    <property type="term" value="F:oxidoreductase activity"/>
    <property type="evidence" value="ECO:0007669"/>
    <property type="project" value="InterPro"/>
</dbReference>
<evidence type="ECO:0000313" key="11">
    <source>
        <dbReference type="Proteomes" id="UP000255517"/>
    </source>
</evidence>
<evidence type="ECO:0000256" key="6">
    <source>
        <dbReference type="SAM" id="Coils"/>
    </source>
</evidence>
<evidence type="ECO:0000256" key="4">
    <source>
        <dbReference type="ARBA" id="ARBA00023157"/>
    </source>
</evidence>
<dbReference type="GO" id="GO:0017004">
    <property type="term" value="P:cytochrome complex assembly"/>
    <property type="evidence" value="ECO:0007669"/>
    <property type="project" value="UniProtKB-KW"/>
</dbReference>
<dbReference type="OrthoDB" id="9809733at2"/>
<keyword evidence="8" id="KW-0732">Signal</keyword>
<evidence type="ECO:0000256" key="3">
    <source>
        <dbReference type="ARBA" id="ARBA00022968"/>
    </source>
</evidence>
<dbReference type="SUPFAM" id="SSF52833">
    <property type="entry name" value="Thioredoxin-like"/>
    <property type="match status" value="1"/>
</dbReference>
<keyword evidence="4" id="KW-1015">Disulfide bond</keyword>
<evidence type="ECO:0000256" key="8">
    <source>
        <dbReference type="SAM" id="SignalP"/>
    </source>
</evidence>
<dbReference type="Proteomes" id="UP000255517">
    <property type="component" value="Unassembled WGS sequence"/>
</dbReference>
<dbReference type="GO" id="GO:0030313">
    <property type="term" value="C:cell envelope"/>
    <property type="evidence" value="ECO:0007669"/>
    <property type="project" value="UniProtKB-SubCell"/>
</dbReference>
<dbReference type="PANTHER" id="PTHR42852:SF6">
    <property type="entry name" value="THIOL:DISULFIDE INTERCHANGE PROTEIN DSBE"/>
    <property type="match status" value="1"/>
</dbReference>
<dbReference type="EMBL" id="UGSZ01000001">
    <property type="protein sequence ID" value="SUB56801.1"/>
    <property type="molecule type" value="Genomic_DNA"/>
</dbReference>
<keyword evidence="3" id="KW-0812">Transmembrane</keyword>
<dbReference type="Gene3D" id="3.40.30.10">
    <property type="entry name" value="Glutaredoxin"/>
    <property type="match status" value="1"/>
</dbReference>
<dbReference type="InterPro" id="IPR000866">
    <property type="entry name" value="AhpC/TSA"/>
</dbReference>
<organism evidence="10 11">
    <name type="scientific">Peptoniphilus lacrimalis</name>
    <dbReference type="NCBI Taxonomy" id="33031"/>
    <lineage>
        <taxon>Bacteria</taxon>
        <taxon>Bacillati</taxon>
        <taxon>Bacillota</taxon>
        <taxon>Tissierellia</taxon>
        <taxon>Tissierellales</taxon>
        <taxon>Peptoniphilaceae</taxon>
        <taxon>Peptoniphilus</taxon>
    </lineage>
</organism>
<evidence type="ECO:0000259" key="9">
    <source>
        <dbReference type="PROSITE" id="PS51352"/>
    </source>
</evidence>